<dbReference type="SUPFAM" id="SSF103190">
    <property type="entry name" value="Sensory domain-like"/>
    <property type="match status" value="1"/>
</dbReference>
<dbReference type="Gene3D" id="1.10.287.130">
    <property type="match status" value="1"/>
</dbReference>
<keyword evidence="8 13" id="KW-0418">Kinase</keyword>
<evidence type="ECO:0000256" key="3">
    <source>
        <dbReference type="ARBA" id="ARBA00022475"/>
    </source>
</evidence>
<dbReference type="PROSITE" id="PS50109">
    <property type="entry name" value="HIS_KIN"/>
    <property type="match status" value="1"/>
</dbReference>
<keyword evidence="17" id="KW-1185">Reference proteome</keyword>
<dbReference type="InterPro" id="IPR029151">
    <property type="entry name" value="Sensor-like_sf"/>
</dbReference>
<dbReference type="GO" id="GO:0000155">
    <property type="term" value="F:phosphorelay sensor kinase activity"/>
    <property type="evidence" value="ECO:0007669"/>
    <property type="project" value="UniProtKB-UniRule"/>
</dbReference>
<dbReference type="RefSeq" id="WP_183788291.1">
    <property type="nucleotide sequence ID" value="NZ_JACIDU010000001.1"/>
</dbReference>
<sequence length="612" mass="66257">MSETPSFPAGDIRRSARRQWIVFAAVAIVLVAATLWFAAEIGRGRAIRELQAQAQTDAALKVALLNAAMERPRALPLILAGDSDLRDALETRAAPVLERVNRKLEGLIVSTQASVIYVIGPDGVAIAASNFREPDSFVGSSYAFRDYFGHAMAAGGAEQYALGTVSRRPGLYISRRVESETGKALGVVVAKVEFNRLEADWSIGGRPVYVTDRRGIVLMTSVSDWRFLTIDPIPDAEKATIAESLQFGDARLAQLPFRPAERLNDDTELVRNQRGAEWLHLGLPVPTTEWQLHFLLPVGAAIEGAVWQNLSFAFATLLPGIGLAGFVLRRRQRALRNIEAERVAREELEQRVETRTRDLTAARDRLQAEISDHERTGRKLQSVQQDLVQANRLAILGQVAAGVAHEINQPVATIRAFADNGQTLIERGRLAEAGENLEQIAALTERIGTITADLKTLARKGRSAAGPTGVKDVIEGAVLLLRSRFAGHMGALDIVLPPAGLKVSGSRVRLEQIIINLLQNALEAVAGRDDARVSVRVREEGADEVVLTVADNGPGIAPDIREALFTPFNTSKEAGLGLGLVISREIAADYGGRITVESGPEGASFAVHLRRA</sequence>
<dbReference type="GO" id="GO:0005886">
    <property type="term" value="C:plasma membrane"/>
    <property type="evidence" value="ECO:0007669"/>
    <property type="project" value="UniProtKB-SubCell"/>
</dbReference>
<dbReference type="SUPFAM" id="SSF47384">
    <property type="entry name" value="Homodimeric domain of signal transducing histidine kinase"/>
    <property type="match status" value="1"/>
</dbReference>
<dbReference type="Pfam" id="PF02743">
    <property type="entry name" value="dCache_1"/>
    <property type="match status" value="1"/>
</dbReference>
<dbReference type="Pfam" id="PF00512">
    <property type="entry name" value="HisKA"/>
    <property type="match status" value="1"/>
</dbReference>
<keyword evidence="14" id="KW-0175">Coiled coil</keyword>
<evidence type="ECO:0000256" key="8">
    <source>
        <dbReference type="ARBA" id="ARBA00022777"/>
    </source>
</evidence>
<dbReference type="CDD" id="cd12914">
    <property type="entry name" value="PDC1_DGC_like"/>
    <property type="match status" value="1"/>
</dbReference>
<keyword evidence="6 13" id="KW-0812">Transmembrane</keyword>
<evidence type="ECO:0000256" key="11">
    <source>
        <dbReference type="ARBA" id="ARBA00023012"/>
    </source>
</evidence>
<dbReference type="EMBL" id="JACIDU010000001">
    <property type="protein sequence ID" value="MBB4101567.1"/>
    <property type="molecule type" value="Genomic_DNA"/>
</dbReference>
<evidence type="ECO:0000256" key="6">
    <source>
        <dbReference type="ARBA" id="ARBA00022692"/>
    </source>
</evidence>
<keyword evidence="4" id="KW-0597">Phosphoprotein</keyword>
<dbReference type="InterPro" id="IPR005467">
    <property type="entry name" value="His_kinase_dom"/>
</dbReference>
<dbReference type="SMART" id="SM00387">
    <property type="entry name" value="HATPase_c"/>
    <property type="match status" value="1"/>
</dbReference>
<comment type="function">
    <text evidence="13">Member of the two-component regulatory system DctB/DctD involved in the transport of C4-dicarboxylates. DctB functions as a membrane-associated protein kinase that phosphorylates DctD in response to environmental signals.</text>
</comment>
<dbReference type="PRINTS" id="PR00344">
    <property type="entry name" value="BCTRLSENSOR"/>
</dbReference>
<accession>A0A7W6JZZ9</accession>
<dbReference type="PANTHER" id="PTHR43065">
    <property type="entry name" value="SENSOR HISTIDINE KINASE"/>
    <property type="match status" value="1"/>
</dbReference>
<dbReference type="PANTHER" id="PTHR43065:SF46">
    <property type="entry name" value="C4-DICARBOXYLATE TRANSPORT SENSOR PROTEIN DCTB"/>
    <property type="match status" value="1"/>
</dbReference>
<feature type="transmembrane region" description="Helical" evidence="13">
    <location>
        <begin position="310"/>
        <end position="328"/>
    </location>
</feature>
<evidence type="ECO:0000256" key="1">
    <source>
        <dbReference type="ARBA" id="ARBA00000085"/>
    </source>
</evidence>
<keyword evidence="12 13" id="KW-0472">Membrane</keyword>
<keyword evidence="9 13" id="KW-0067">ATP-binding</keyword>
<proteinExistence type="predicted"/>
<dbReference type="InterPro" id="IPR033479">
    <property type="entry name" value="dCache_1"/>
</dbReference>
<dbReference type="InterPro" id="IPR017055">
    <property type="entry name" value="Sig_transdc_His_kinase_DctB"/>
</dbReference>
<evidence type="ECO:0000256" key="5">
    <source>
        <dbReference type="ARBA" id="ARBA00022679"/>
    </source>
</evidence>
<evidence type="ECO:0000256" key="10">
    <source>
        <dbReference type="ARBA" id="ARBA00022989"/>
    </source>
</evidence>
<protein>
    <recommendedName>
        <fullName evidence="13">C4-dicarboxylate transport sensor protein</fullName>
        <ecNumber evidence="13">2.7.13.3</ecNumber>
    </recommendedName>
</protein>
<dbReference type="Gene3D" id="3.30.565.10">
    <property type="entry name" value="Histidine kinase-like ATPase, C-terminal domain"/>
    <property type="match status" value="1"/>
</dbReference>
<comment type="caution">
    <text evidence="16">The sequence shown here is derived from an EMBL/GenBank/DDBJ whole genome shotgun (WGS) entry which is preliminary data.</text>
</comment>
<dbReference type="EC" id="2.7.13.3" evidence="13"/>
<evidence type="ECO:0000313" key="16">
    <source>
        <dbReference type="EMBL" id="MBB4101567.1"/>
    </source>
</evidence>
<evidence type="ECO:0000256" key="13">
    <source>
        <dbReference type="PIRNR" id="PIRNR036431"/>
    </source>
</evidence>
<keyword evidence="11 13" id="KW-0902">Two-component regulatory system</keyword>
<dbReference type="GO" id="GO:0005524">
    <property type="term" value="F:ATP binding"/>
    <property type="evidence" value="ECO:0007669"/>
    <property type="project" value="UniProtKB-UniRule"/>
</dbReference>
<evidence type="ECO:0000256" key="12">
    <source>
        <dbReference type="ARBA" id="ARBA00023136"/>
    </source>
</evidence>
<feature type="transmembrane region" description="Helical" evidence="13">
    <location>
        <begin position="20"/>
        <end position="39"/>
    </location>
</feature>
<evidence type="ECO:0000313" key="17">
    <source>
        <dbReference type="Proteomes" id="UP000584824"/>
    </source>
</evidence>
<dbReference type="AlphaFoldDB" id="A0A7W6JZZ9"/>
<keyword evidence="13" id="KW-0997">Cell inner membrane</keyword>
<gene>
    <name evidence="16" type="ORF">GGQ66_000083</name>
</gene>
<dbReference type="CDD" id="cd00082">
    <property type="entry name" value="HisKA"/>
    <property type="match status" value="1"/>
</dbReference>
<comment type="catalytic activity">
    <reaction evidence="1 13">
        <text>ATP + protein L-histidine = ADP + protein N-phospho-L-histidine.</text>
        <dbReference type="EC" id="2.7.13.3"/>
    </reaction>
</comment>
<keyword evidence="5 13" id="KW-0808">Transferase</keyword>
<feature type="coiled-coil region" evidence="14">
    <location>
        <begin position="331"/>
        <end position="376"/>
    </location>
</feature>
<dbReference type="SMART" id="SM00388">
    <property type="entry name" value="HisKA"/>
    <property type="match status" value="1"/>
</dbReference>
<evidence type="ECO:0000259" key="15">
    <source>
        <dbReference type="PROSITE" id="PS50109"/>
    </source>
</evidence>
<organism evidence="16 17">
    <name type="scientific">Allorhizobium borbori</name>
    <dbReference type="NCBI Taxonomy" id="485907"/>
    <lineage>
        <taxon>Bacteria</taxon>
        <taxon>Pseudomonadati</taxon>
        <taxon>Pseudomonadota</taxon>
        <taxon>Alphaproteobacteria</taxon>
        <taxon>Hyphomicrobiales</taxon>
        <taxon>Rhizobiaceae</taxon>
        <taxon>Rhizobium/Agrobacterium group</taxon>
        <taxon>Allorhizobium</taxon>
    </lineage>
</organism>
<dbReference type="SUPFAM" id="SSF55874">
    <property type="entry name" value="ATPase domain of HSP90 chaperone/DNA topoisomerase II/histidine kinase"/>
    <property type="match status" value="1"/>
</dbReference>
<keyword evidence="3 13" id="KW-1003">Cell membrane</keyword>
<dbReference type="Proteomes" id="UP000584824">
    <property type="component" value="Unassembled WGS sequence"/>
</dbReference>
<feature type="domain" description="Histidine kinase" evidence="15">
    <location>
        <begin position="402"/>
        <end position="612"/>
    </location>
</feature>
<dbReference type="Gene3D" id="6.10.250.3020">
    <property type="match status" value="1"/>
</dbReference>
<evidence type="ECO:0000256" key="4">
    <source>
        <dbReference type="ARBA" id="ARBA00022553"/>
    </source>
</evidence>
<dbReference type="InterPro" id="IPR004358">
    <property type="entry name" value="Sig_transdc_His_kin-like_C"/>
</dbReference>
<evidence type="ECO:0000256" key="2">
    <source>
        <dbReference type="ARBA" id="ARBA00004651"/>
    </source>
</evidence>
<dbReference type="InterPro" id="IPR003594">
    <property type="entry name" value="HATPase_dom"/>
</dbReference>
<dbReference type="InterPro" id="IPR003661">
    <property type="entry name" value="HisK_dim/P_dom"/>
</dbReference>
<name>A0A7W6JZZ9_9HYPH</name>
<dbReference type="Gene3D" id="1.20.5.170">
    <property type="match status" value="1"/>
</dbReference>
<keyword evidence="10 13" id="KW-1133">Transmembrane helix</keyword>
<evidence type="ECO:0000256" key="7">
    <source>
        <dbReference type="ARBA" id="ARBA00022741"/>
    </source>
</evidence>
<comment type="subcellular location">
    <subcellularLocation>
        <location evidence="13">Cell inner membrane</location>
    </subcellularLocation>
    <subcellularLocation>
        <location evidence="2">Cell membrane</location>
        <topology evidence="2">Multi-pass membrane protein</topology>
    </subcellularLocation>
</comment>
<dbReference type="InterPro" id="IPR036097">
    <property type="entry name" value="HisK_dim/P_sf"/>
</dbReference>
<evidence type="ECO:0000256" key="14">
    <source>
        <dbReference type="SAM" id="Coils"/>
    </source>
</evidence>
<reference evidence="16 17" key="1">
    <citation type="submission" date="2020-08" db="EMBL/GenBank/DDBJ databases">
        <title>Genomic Encyclopedia of Type Strains, Phase IV (KMG-IV): sequencing the most valuable type-strain genomes for metagenomic binning, comparative biology and taxonomic classification.</title>
        <authorList>
            <person name="Goeker M."/>
        </authorList>
    </citation>
    <scope>NUCLEOTIDE SEQUENCE [LARGE SCALE GENOMIC DNA]</scope>
    <source>
        <strain evidence="16 17">DSM 26385</strain>
    </source>
</reference>
<dbReference type="PIRSF" id="PIRSF036431">
    <property type="entry name" value="STHK_DctB"/>
    <property type="match status" value="1"/>
</dbReference>
<dbReference type="Pfam" id="PF02518">
    <property type="entry name" value="HATPase_c"/>
    <property type="match status" value="1"/>
</dbReference>
<dbReference type="InterPro" id="IPR036890">
    <property type="entry name" value="HATPase_C_sf"/>
</dbReference>
<dbReference type="Gene3D" id="3.30.450.20">
    <property type="entry name" value="PAS domain"/>
    <property type="match status" value="2"/>
</dbReference>
<keyword evidence="7 13" id="KW-0547">Nucleotide-binding</keyword>
<evidence type="ECO:0000256" key="9">
    <source>
        <dbReference type="ARBA" id="ARBA00022840"/>
    </source>
</evidence>